<keyword evidence="1 4" id="KW-0121">Carboxypeptidase</keyword>
<organism evidence="4 5">
    <name type="scientific">Nitzschia inconspicua</name>
    <dbReference type="NCBI Taxonomy" id="303405"/>
    <lineage>
        <taxon>Eukaryota</taxon>
        <taxon>Sar</taxon>
        <taxon>Stramenopiles</taxon>
        <taxon>Ochrophyta</taxon>
        <taxon>Bacillariophyta</taxon>
        <taxon>Bacillariophyceae</taxon>
        <taxon>Bacillariophycidae</taxon>
        <taxon>Bacillariales</taxon>
        <taxon>Bacillariaceae</taxon>
        <taxon>Nitzschia</taxon>
    </lineage>
</organism>
<accession>A0A9K3Q2H0</accession>
<evidence type="ECO:0000313" key="5">
    <source>
        <dbReference type="Proteomes" id="UP000693970"/>
    </source>
</evidence>
<dbReference type="GO" id="GO:0004185">
    <property type="term" value="F:serine-type carboxypeptidase activity"/>
    <property type="evidence" value="ECO:0007669"/>
    <property type="project" value="UniProtKB-UniRule"/>
</dbReference>
<evidence type="ECO:0000256" key="2">
    <source>
        <dbReference type="SAM" id="MobiDB-lite"/>
    </source>
</evidence>
<keyword evidence="1" id="KW-0645">Protease</keyword>
<dbReference type="GO" id="GO:0006508">
    <property type="term" value="P:proteolysis"/>
    <property type="evidence" value="ECO:0007669"/>
    <property type="project" value="UniProtKB-KW"/>
</dbReference>
<dbReference type="InterPro" id="IPR018289">
    <property type="entry name" value="MULE_transposase_dom"/>
</dbReference>
<feature type="region of interest" description="Disordered" evidence="2">
    <location>
        <begin position="778"/>
        <end position="800"/>
    </location>
</feature>
<keyword evidence="1" id="KW-0378">Hydrolase</keyword>
<dbReference type="EMBL" id="JAGRRH010000006">
    <property type="protein sequence ID" value="KAG7368772.1"/>
    <property type="molecule type" value="Genomic_DNA"/>
</dbReference>
<evidence type="ECO:0000259" key="3">
    <source>
        <dbReference type="Pfam" id="PF10551"/>
    </source>
</evidence>
<dbReference type="PROSITE" id="PS00131">
    <property type="entry name" value="CARBOXYPEPT_SER_SER"/>
    <property type="match status" value="1"/>
</dbReference>
<evidence type="ECO:0000256" key="1">
    <source>
        <dbReference type="RuleBase" id="RU361156"/>
    </source>
</evidence>
<reference evidence="4" key="2">
    <citation type="submission" date="2021-04" db="EMBL/GenBank/DDBJ databases">
        <authorList>
            <person name="Podell S."/>
        </authorList>
    </citation>
    <scope>NUCLEOTIDE SEQUENCE</scope>
    <source>
        <strain evidence="4">Hildebrandi</strain>
    </source>
</reference>
<proteinExistence type="inferred from homology"/>
<feature type="domain" description="MULE transposase" evidence="3">
    <location>
        <begin position="46"/>
        <end position="152"/>
    </location>
</feature>
<dbReference type="EC" id="3.4.16.-" evidence="1"/>
<protein>
    <recommendedName>
        <fullName evidence="1">Carboxypeptidase</fullName>
        <ecNumber evidence="1">3.4.16.-</ecNumber>
    </recommendedName>
</protein>
<dbReference type="Proteomes" id="UP000693970">
    <property type="component" value="Unassembled WGS sequence"/>
</dbReference>
<dbReference type="AlphaFoldDB" id="A0A9K3Q2H0"/>
<dbReference type="Pfam" id="PF00450">
    <property type="entry name" value="Peptidase_S10"/>
    <property type="match status" value="1"/>
</dbReference>
<reference evidence="4" key="1">
    <citation type="journal article" date="2021" name="Sci. Rep.">
        <title>Diploid genomic architecture of Nitzschia inconspicua, an elite biomass production diatom.</title>
        <authorList>
            <person name="Oliver A."/>
            <person name="Podell S."/>
            <person name="Pinowska A."/>
            <person name="Traller J.C."/>
            <person name="Smith S.R."/>
            <person name="McClure R."/>
            <person name="Beliaev A."/>
            <person name="Bohutskyi P."/>
            <person name="Hill E.A."/>
            <person name="Rabines A."/>
            <person name="Zheng H."/>
            <person name="Allen L.Z."/>
            <person name="Kuo A."/>
            <person name="Grigoriev I.V."/>
            <person name="Allen A.E."/>
            <person name="Hazlebeck D."/>
            <person name="Allen E.E."/>
        </authorList>
    </citation>
    <scope>NUCLEOTIDE SEQUENCE</scope>
    <source>
        <strain evidence="4">Hildebrandi</strain>
    </source>
</reference>
<comment type="caution">
    <text evidence="4">The sequence shown here is derived from an EMBL/GenBank/DDBJ whole genome shotgun (WGS) entry which is preliminary data.</text>
</comment>
<feature type="compositionally biased region" description="Polar residues" evidence="2">
    <location>
        <begin position="790"/>
        <end position="800"/>
    </location>
</feature>
<dbReference type="OrthoDB" id="443318at2759"/>
<dbReference type="InterPro" id="IPR018202">
    <property type="entry name" value="Ser_caboxypep_ser_AS"/>
</dbReference>
<dbReference type="Pfam" id="PF10551">
    <property type="entry name" value="MULE"/>
    <property type="match status" value="1"/>
</dbReference>
<dbReference type="InterPro" id="IPR001563">
    <property type="entry name" value="Peptidase_S10"/>
</dbReference>
<name>A0A9K3Q2H0_9STRA</name>
<evidence type="ECO:0000313" key="4">
    <source>
        <dbReference type="EMBL" id="KAG7368772.1"/>
    </source>
</evidence>
<dbReference type="PANTHER" id="PTHR11802:SF201">
    <property type="entry name" value="CARBOXYPEPTIDASE"/>
    <property type="match status" value="1"/>
</dbReference>
<keyword evidence="5" id="KW-1185">Reference proteome</keyword>
<dbReference type="PROSITE" id="PS00560">
    <property type="entry name" value="CARBOXYPEPT_SER_HIS"/>
    <property type="match status" value="1"/>
</dbReference>
<gene>
    <name evidence="4" type="ORF">IV203_031515</name>
</gene>
<sequence length="800" mass="89730">MSYLKHFQLRNGDSTVKAESDADQRLRRLGICPGIVRRSLQHVMPVLSLDGAHLLSKWKGTLYIASVQTACSNIYPVSFAIMKDGEDAEGWKWFLELLVQAIPLLKMQHPDNRCRFCYFTVISDRQKGLIQALQQVFPDNHHCFCSVHIARNVEKEVGKQVAKHVHALSATFSKRESDELMAKINAISARGKKYLEGISANQWRSTAWVDDPTLPPRFGIVTTNMSESVNSMVGDARDGSWLECTNDIGTSAQPLPPKTFNMWWLSRPILFSLLVGTSIAAANNDTSLCLGDHPDKMTSFPGWNQPLPSPWYSGYLEYELEGRQVHTHYVLVQAEETHADDDLPLIYWSNGGPGASSLFGLLTEIGPLLLSEESLKTDEYRVTGIPTPQYNPFTWSRLGTLLIIDQPAPVGFSYCNNDTTSHSCGGIAWTDELTSLNAYTALQTFFKSKFPCLSQKSLYLTGESYAGIYIPTLARRIVQDANSTLKLDGFAVGDGCLGKETTMCGNLGSTHGFADYWHVWFMAGHHQIPLNDFRAVLKACSHADTDTFLIGTTVELRQQDDLCRAALNKTKKELGGFFEYALYDECTYSNGLRQSKYKWKRVLGIEYELVGGALNDYPCGGGPVMEEYLKLPQVLEAFHVHSVFFEVDNAEGDFDYTPTEPDLQPFYKEMNGRIKVLVYNGDTDPAITSFATQNWTSHLGFDESQHWRPWTIDHCQQMGGYVTRYEGKFDFLTIRGAGHMVPTYKPAASFAFMKAWIQDLEYPAFDSNCTTPPSLFGKTGEIPAFEKQDGSSSNLRTRRE</sequence>
<dbReference type="InterPro" id="IPR033124">
    <property type="entry name" value="Ser_caboxypep_his_AS"/>
</dbReference>
<dbReference type="PANTHER" id="PTHR11802">
    <property type="entry name" value="SERINE PROTEASE FAMILY S10 SERINE CARBOXYPEPTIDASE"/>
    <property type="match status" value="1"/>
</dbReference>
<comment type="similarity">
    <text evidence="1">Belongs to the peptidase S10 family.</text>
</comment>